<dbReference type="InterPro" id="IPR007165">
    <property type="entry name" value="Phage_holin_4_2"/>
</dbReference>
<dbReference type="KEGG" id="lfc:LFE_0510"/>
<keyword evidence="1" id="KW-0472">Membrane</keyword>
<dbReference type="Proteomes" id="UP000007382">
    <property type="component" value="Chromosome"/>
</dbReference>
<dbReference type="STRING" id="1162668.LFE_0510"/>
<feature type="transmembrane region" description="Helical" evidence="1">
    <location>
        <begin position="93"/>
        <end position="111"/>
    </location>
</feature>
<feature type="transmembrane region" description="Helical" evidence="1">
    <location>
        <begin position="7"/>
        <end position="25"/>
    </location>
</feature>
<dbReference type="PANTHER" id="PTHR37309">
    <property type="entry name" value="SLR0284 PROTEIN"/>
    <property type="match status" value="1"/>
</dbReference>
<feature type="transmembrane region" description="Helical" evidence="1">
    <location>
        <begin position="60"/>
        <end position="81"/>
    </location>
</feature>
<keyword evidence="1" id="KW-1133">Transmembrane helix</keyword>
<dbReference type="EMBL" id="AP012342">
    <property type="protein sequence ID" value="BAM06228.1"/>
    <property type="molecule type" value="Genomic_DNA"/>
</dbReference>
<dbReference type="RefSeq" id="WP_014448721.1">
    <property type="nucleotide sequence ID" value="NC_017094.1"/>
</dbReference>
<reference evidence="3" key="2">
    <citation type="submission" date="2012-03" db="EMBL/GenBank/DDBJ databases">
        <title>The complete genome sequence of the pioneer microbe on fresh volcanic deposit, Leptospirillum ferrooxidans strain C2-3.</title>
        <authorList>
            <person name="Fujimura R."/>
            <person name="Sato Y."/>
            <person name="Nishizawa T."/>
            <person name="Nanba K."/>
            <person name="Oshima K."/>
            <person name="Hattori M."/>
            <person name="Kamijo T."/>
            <person name="Ohta H."/>
        </authorList>
    </citation>
    <scope>NUCLEOTIDE SEQUENCE [LARGE SCALE GENOMIC DNA]</scope>
    <source>
        <strain evidence="3">C2-3</strain>
    </source>
</reference>
<sequence length="112" mass="12549">MGLVLRILLNALIVFFVAHWIRGIHLKDFGTAILVAVVLGILNALIRPILFLLTLPINILSLGLFTFVLNALVFWSVTWFVPGFSIDSFGSAFIASFLVSFMSLLFSWFLIF</sequence>
<reference evidence="2 3" key="1">
    <citation type="journal article" date="2012" name="J. Bacteriol.">
        <title>Complete Genome Sequence of Leptospirillum ferrooxidans Strain C2-3, Isolated from a Fresh Volcanic Ash Deposit on the Island of Miyake, Japan.</title>
        <authorList>
            <person name="Fujimura R."/>
            <person name="Sato Y."/>
            <person name="Nishizawa T."/>
            <person name="Oshima K."/>
            <person name="Kim S.-W."/>
            <person name="Hattori M."/>
            <person name="Kamijo T."/>
            <person name="Ohta H."/>
        </authorList>
    </citation>
    <scope>NUCLEOTIDE SEQUENCE [LARGE SCALE GENOMIC DNA]</scope>
    <source>
        <strain evidence="2 3">C2-3</strain>
    </source>
</reference>
<organism evidence="2 3">
    <name type="scientific">Leptospirillum ferrooxidans (strain C2-3)</name>
    <dbReference type="NCBI Taxonomy" id="1162668"/>
    <lineage>
        <taxon>Bacteria</taxon>
        <taxon>Pseudomonadati</taxon>
        <taxon>Nitrospirota</taxon>
        <taxon>Nitrospiria</taxon>
        <taxon>Nitrospirales</taxon>
        <taxon>Nitrospiraceae</taxon>
        <taxon>Leptospirillum</taxon>
    </lineage>
</organism>
<gene>
    <name evidence="2" type="ordered locus">LFE_0510</name>
</gene>
<protein>
    <recommendedName>
        <fullName evidence="4">Phage holin family protein</fullName>
    </recommendedName>
</protein>
<dbReference type="OrthoDB" id="7205479at2"/>
<accession>I0ILS9</accession>
<dbReference type="PANTHER" id="PTHR37309:SF1">
    <property type="entry name" value="SLR0284 PROTEIN"/>
    <property type="match status" value="1"/>
</dbReference>
<dbReference type="HOGENOM" id="CLU_120441_2_4_0"/>
<dbReference type="AlphaFoldDB" id="I0ILS9"/>
<evidence type="ECO:0000313" key="3">
    <source>
        <dbReference type="Proteomes" id="UP000007382"/>
    </source>
</evidence>
<dbReference type="PATRIC" id="fig|1162668.3.peg.603"/>
<dbReference type="eggNOG" id="COG1950">
    <property type="taxonomic scope" value="Bacteria"/>
</dbReference>
<dbReference type="Pfam" id="PF04020">
    <property type="entry name" value="Phage_holin_4_2"/>
    <property type="match status" value="1"/>
</dbReference>
<evidence type="ECO:0000256" key="1">
    <source>
        <dbReference type="SAM" id="Phobius"/>
    </source>
</evidence>
<keyword evidence="1" id="KW-0812">Transmembrane</keyword>
<evidence type="ECO:0008006" key="4">
    <source>
        <dbReference type="Google" id="ProtNLM"/>
    </source>
</evidence>
<evidence type="ECO:0000313" key="2">
    <source>
        <dbReference type="EMBL" id="BAM06228.1"/>
    </source>
</evidence>
<proteinExistence type="predicted"/>
<name>I0ILS9_LEPFC</name>
<keyword evidence="3" id="KW-1185">Reference proteome</keyword>
<feature type="transmembrane region" description="Helical" evidence="1">
    <location>
        <begin position="31"/>
        <end position="53"/>
    </location>
</feature>